<feature type="region of interest" description="Disordered" evidence="1">
    <location>
        <begin position="1"/>
        <end position="53"/>
    </location>
</feature>
<feature type="domain" description="Retrotransposon gag" evidence="2">
    <location>
        <begin position="149"/>
        <end position="224"/>
    </location>
</feature>
<dbReference type="Proteomes" id="UP001162156">
    <property type="component" value="Unassembled WGS sequence"/>
</dbReference>
<dbReference type="EMBL" id="JANEYF010000302">
    <property type="protein sequence ID" value="KAJ8970821.1"/>
    <property type="molecule type" value="Genomic_DNA"/>
</dbReference>
<organism evidence="3 4">
    <name type="scientific">Rhamnusium bicolor</name>
    <dbReference type="NCBI Taxonomy" id="1586634"/>
    <lineage>
        <taxon>Eukaryota</taxon>
        <taxon>Metazoa</taxon>
        <taxon>Ecdysozoa</taxon>
        <taxon>Arthropoda</taxon>
        <taxon>Hexapoda</taxon>
        <taxon>Insecta</taxon>
        <taxon>Pterygota</taxon>
        <taxon>Neoptera</taxon>
        <taxon>Endopterygota</taxon>
        <taxon>Coleoptera</taxon>
        <taxon>Polyphaga</taxon>
        <taxon>Cucujiformia</taxon>
        <taxon>Chrysomeloidea</taxon>
        <taxon>Cerambycidae</taxon>
        <taxon>Lepturinae</taxon>
        <taxon>Rhagiini</taxon>
        <taxon>Rhamnusium</taxon>
    </lineage>
</organism>
<name>A0AAV8ZSV7_9CUCU</name>
<dbReference type="InterPro" id="IPR005162">
    <property type="entry name" value="Retrotrans_gag_dom"/>
</dbReference>
<protein>
    <recommendedName>
        <fullName evidence="2">Retrotransposon gag domain-containing protein</fullName>
    </recommendedName>
</protein>
<dbReference type="AlphaFoldDB" id="A0AAV8ZSV7"/>
<dbReference type="CDD" id="cd00303">
    <property type="entry name" value="retropepsin_like"/>
    <property type="match status" value="1"/>
</dbReference>
<evidence type="ECO:0000313" key="3">
    <source>
        <dbReference type="EMBL" id="KAJ8970821.1"/>
    </source>
</evidence>
<dbReference type="SUPFAM" id="SSF50630">
    <property type="entry name" value="Acid proteases"/>
    <property type="match status" value="1"/>
</dbReference>
<keyword evidence="4" id="KW-1185">Reference proteome</keyword>
<dbReference type="Pfam" id="PF03732">
    <property type="entry name" value="Retrotrans_gag"/>
    <property type="match status" value="1"/>
</dbReference>
<proteinExistence type="predicted"/>
<gene>
    <name evidence="3" type="ORF">NQ314_001012</name>
</gene>
<dbReference type="Gene3D" id="2.40.70.10">
    <property type="entry name" value="Acid Proteases"/>
    <property type="match status" value="1"/>
</dbReference>
<dbReference type="InterPro" id="IPR021109">
    <property type="entry name" value="Peptidase_aspartic_dom_sf"/>
</dbReference>
<reference evidence="3" key="1">
    <citation type="journal article" date="2023" name="Insect Mol. Biol.">
        <title>Genome sequencing provides insights into the evolution of gene families encoding plant cell wall-degrading enzymes in longhorned beetles.</title>
        <authorList>
            <person name="Shin N.R."/>
            <person name="Okamura Y."/>
            <person name="Kirsch R."/>
            <person name="Pauchet Y."/>
        </authorList>
    </citation>
    <scope>NUCLEOTIDE SEQUENCE</scope>
    <source>
        <strain evidence="3">RBIC_L_NR</strain>
    </source>
</reference>
<feature type="compositionally biased region" description="Basic and acidic residues" evidence="1">
    <location>
        <begin position="32"/>
        <end position="45"/>
    </location>
</feature>
<accession>A0AAV8ZSV7</accession>
<evidence type="ECO:0000256" key="1">
    <source>
        <dbReference type="SAM" id="MobiDB-lite"/>
    </source>
</evidence>
<evidence type="ECO:0000259" key="2">
    <source>
        <dbReference type="Pfam" id="PF03732"/>
    </source>
</evidence>
<feature type="non-terminal residue" evidence="3">
    <location>
        <position position="467"/>
    </location>
</feature>
<evidence type="ECO:0000313" key="4">
    <source>
        <dbReference type="Proteomes" id="UP001162156"/>
    </source>
</evidence>
<dbReference type="Pfam" id="PF13650">
    <property type="entry name" value="Asp_protease_2"/>
    <property type="match status" value="1"/>
</dbReference>
<sequence>MEVEPRRSRVTFSTTPAVISSSPDHATAESNSGREHSNVLNRRPDNASTPSINRYIPRTSEHFSSNLRYREAMDSATSLANGLQRVQVTPTAHHGGFSDSYDQTASKPISVSKWDVHFDGKGSVFNFLERLEELRVSRGATKAQLLRAAAELFRGDALIWYRSFIKDKVYSWDELVVRLKSAFLPYHHEREIWNEIKRRTQGNPEPVLVYIAVMENYFNRLSRKPDEGERVQLIRERLLPYLQMHLASQCVREPIQSIEDLVRACRNLEETYLHTRNIPPPPTNHRNLLEPTLDERPYLDIKILGREVKALLDSGASKTIAGHAGWKLLRELGLKLFTESKATHCTVANNQSCEIVGRYNVPIQLIDRVRVIEVLVVPEVNHSLILGVDFWVDMGLVPNLRKACWTFDSDEPCVNINSVLSKEGLTKEQQLKLDSIIDTYFDKIGNQLGRTSLIEHQIIVDSEPIKQ</sequence>
<feature type="compositionally biased region" description="Polar residues" evidence="1">
    <location>
        <begin position="10"/>
        <end position="31"/>
    </location>
</feature>
<comment type="caution">
    <text evidence="3">The sequence shown here is derived from an EMBL/GenBank/DDBJ whole genome shotgun (WGS) entry which is preliminary data.</text>
</comment>